<feature type="domain" description="Spore protein YkvP/CgeB glycosyl transferase-like" evidence="1">
    <location>
        <begin position="280"/>
        <end position="393"/>
    </location>
</feature>
<evidence type="ECO:0000259" key="1">
    <source>
        <dbReference type="Pfam" id="PF13524"/>
    </source>
</evidence>
<protein>
    <recommendedName>
        <fullName evidence="1">Spore protein YkvP/CgeB glycosyl transferase-like domain-containing protein</fullName>
    </recommendedName>
</protein>
<sequence length="409" mass="47963">MKKIVYYYDGAKYWDSNDKHNAEVIYQSALIEKEKFENLGYSVILCNTCNWEDIGKVLDLFRKDDVFFSIGINAAGLDLYMEDGKGLYECYDVPHISLNADQPYAGSESFYIGRLRNARCNNLIIGTNNGYSVVKCMEMAHFKSKIRAFFDNVTYYEVDEESLNYERDIDVLHTGRLYTTDTLRRSWNTEPMPMKLRNILNEVADYLENQAVSVYHAFKKVTDVYHEEELLEKIYTYFQVMFNYIIRWRRQKLVDVLIENEVPITMCDASWLDYKYAKKMRILGTNHAETMELYKRAKILVSDLAGFNNVTHGRNIEAISRGVAVVSEYSPFLDEEFKRYNAIELFNWNNVYRVPEMVECLLNDDNKRTVMARKAFDIIKYKFTPENNAKAVLSVIDTYLRNRDGEVHG</sequence>
<evidence type="ECO:0000313" key="3">
    <source>
        <dbReference type="Proteomes" id="UP000183639"/>
    </source>
</evidence>
<dbReference type="RefSeq" id="WP_075442362.1">
    <property type="nucleotide sequence ID" value="NZ_FOQK01000004.1"/>
</dbReference>
<organism evidence="2 3">
    <name type="scientific">Selenomonas ruminantium</name>
    <dbReference type="NCBI Taxonomy" id="971"/>
    <lineage>
        <taxon>Bacteria</taxon>
        <taxon>Bacillati</taxon>
        <taxon>Bacillota</taxon>
        <taxon>Negativicutes</taxon>
        <taxon>Selenomonadales</taxon>
        <taxon>Selenomonadaceae</taxon>
        <taxon>Selenomonas</taxon>
    </lineage>
</organism>
<dbReference type="Gene3D" id="3.40.50.2000">
    <property type="entry name" value="Glycogen Phosphorylase B"/>
    <property type="match status" value="1"/>
</dbReference>
<dbReference type="InterPro" id="IPR055259">
    <property type="entry name" value="YkvP/CgeB_Glyco_trans-like"/>
</dbReference>
<name>A0A1I3CPI5_SELRU</name>
<dbReference type="Pfam" id="PF13524">
    <property type="entry name" value="Glyco_trans_1_2"/>
    <property type="match status" value="1"/>
</dbReference>
<dbReference type="AlphaFoldDB" id="A0A1I3CPI5"/>
<gene>
    <name evidence="2" type="ORF">SAMN04487861_10454</name>
</gene>
<proteinExistence type="predicted"/>
<dbReference type="SUPFAM" id="SSF53756">
    <property type="entry name" value="UDP-Glycosyltransferase/glycogen phosphorylase"/>
    <property type="match status" value="1"/>
</dbReference>
<dbReference type="EMBL" id="FOQK01000004">
    <property type="protein sequence ID" value="SFH76397.1"/>
    <property type="molecule type" value="Genomic_DNA"/>
</dbReference>
<evidence type="ECO:0000313" key="2">
    <source>
        <dbReference type="EMBL" id="SFH76397.1"/>
    </source>
</evidence>
<dbReference type="Proteomes" id="UP000183639">
    <property type="component" value="Unassembled WGS sequence"/>
</dbReference>
<dbReference type="OrthoDB" id="5756516at2"/>
<reference evidence="2 3" key="1">
    <citation type="submission" date="2016-10" db="EMBL/GenBank/DDBJ databases">
        <authorList>
            <person name="de Groot N.N."/>
        </authorList>
    </citation>
    <scope>NUCLEOTIDE SEQUENCE [LARGE SCALE GENOMIC DNA]</scope>
    <source>
        <strain evidence="2 3">Z108</strain>
    </source>
</reference>
<accession>A0A1I3CPI5</accession>